<keyword evidence="1" id="KW-1133">Transmembrane helix</keyword>
<proteinExistence type="predicted"/>
<accession>A0ABZ3CFJ6</accession>
<gene>
    <name evidence="2" type="ORF">RQP18_08160</name>
</gene>
<dbReference type="Proteomes" id="UP001455384">
    <property type="component" value="Chromosome"/>
</dbReference>
<evidence type="ECO:0000313" key="3">
    <source>
        <dbReference type="Proteomes" id="UP001455384"/>
    </source>
</evidence>
<keyword evidence="1" id="KW-0472">Membrane</keyword>
<dbReference type="EMBL" id="CP138333">
    <property type="protein sequence ID" value="WZX28662.1"/>
    <property type="molecule type" value="Genomic_DNA"/>
</dbReference>
<keyword evidence="3" id="KW-1185">Reference proteome</keyword>
<reference evidence="3" key="1">
    <citation type="submission" date="2023-10" db="EMBL/GenBank/DDBJ databases">
        <title>Genome analysis and identification of Salinococcus sp. Bachu38 nov., a PGPR from the rhizosphere of Tamarix.</title>
        <authorList>
            <person name="Liang Z."/>
            <person name="Zhang X."/>
            <person name="Jia J."/>
            <person name="Chen X."/>
            <person name="Wang Y."/>
            <person name="Wang Q."/>
            <person name="Wang R."/>
        </authorList>
    </citation>
    <scope>NUCLEOTIDE SEQUENCE [LARGE SCALE GENOMIC DNA]</scope>
    <source>
        <strain evidence="3">Bachu38</strain>
    </source>
</reference>
<keyword evidence="1" id="KW-0812">Transmembrane</keyword>
<protein>
    <recommendedName>
        <fullName evidence="4">Small secreted protein</fullName>
    </recommendedName>
</protein>
<evidence type="ECO:0000313" key="2">
    <source>
        <dbReference type="EMBL" id="WZX28662.1"/>
    </source>
</evidence>
<evidence type="ECO:0000256" key="1">
    <source>
        <dbReference type="SAM" id="Phobius"/>
    </source>
</evidence>
<sequence>MLSKTARLLLFASVILLPVCIWIRLNRHIHPQTVIDRLHRQYGDISFVSIDYHSNKNKFLGIDREVFTGRFHALTGDGKKRYQFTADAYTGEIMEATEL</sequence>
<evidence type="ECO:0008006" key="4">
    <source>
        <dbReference type="Google" id="ProtNLM"/>
    </source>
</evidence>
<organism evidence="2 3">
    <name type="scientific">Salinicoccus bachuensis</name>
    <dbReference type="NCBI Taxonomy" id="3136731"/>
    <lineage>
        <taxon>Bacteria</taxon>
        <taxon>Bacillati</taxon>
        <taxon>Bacillota</taxon>
        <taxon>Bacilli</taxon>
        <taxon>Bacillales</taxon>
        <taxon>Staphylococcaceae</taxon>
        <taxon>Salinicoccus</taxon>
    </lineage>
</organism>
<dbReference type="RefSeq" id="WP_342387245.1">
    <property type="nucleotide sequence ID" value="NZ_CP138333.2"/>
</dbReference>
<name>A0ABZ3CFJ6_9STAP</name>
<feature type="transmembrane region" description="Helical" evidence="1">
    <location>
        <begin position="6"/>
        <end position="25"/>
    </location>
</feature>